<evidence type="ECO:0000313" key="3">
    <source>
        <dbReference type="Proteomes" id="UP000011761"/>
    </source>
</evidence>
<gene>
    <name evidence="2" type="ORF">BAUCODRAFT_30280</name>
</gene>
<dbReference type="Proteomes" id="UP000011761">
    <property type="component" value="Unassembled WGS sequence"/>
</dbReference>
<dbReference type="HOGENOM" id="CLU_2399342_0_0_1"/>
<dbReference type="GeneID" id="19111177"/>
<sequence length="93" mass="10177">MKAVSTSSGDGGTSHVPAIGVSDNPKPGRLLVGRAWTLSDCYKPLCFLRHLPDEALYRRTPASRRDTARLAYCTSSVRFHGDLNAFVRTCPEP</sequence>
<dbReference type="AlphaFoldDB" id="M2NKA5"/>
<keyword evidence="3" id="KW-1185">Reference proteome</keyword>
<dbReference type="RefSeq" id="XP_007672993.1">
    <property type="nucleotide sequence ID" value="XM_007674803.1"/>
</dbReference>
<evidence type="ECO:0000313" key="2">
    <source>
        <dbReference type="EMBL" id="EMC99869.1"/>
    </source>
</evidence>
<dbReference type="KEGG" id="bcom:BAUCODRAFT_30280"/>
<reference evidence="2 3" key="1">
    <citation type="journal article" date="2012" name="PLoS Pathog.">
        <title>Diverse lifestyles and strategies of plant pathogenesis encoded in the genomes of eighteen Dothideomycetes fungi.</title>
        <authorList>
            <person name="Ohm R.A."/>
            <person name="Feau N."/>
            <person name="Henrissat B."/>
            <person name="Schoch C.L."/>
            <person name="Horwitz B.A."/>
            <person name="Barry K.W."/>
            <person name="Condon B.J."/>
            <person name="Copeland A.C."/>
            <person name="Dhillon B."/>
            <person name="Glaser F."/>
            <person name="Hesse C.N."/>
            <person name="Kosti I."/>
            <person name="LaButti K."/>
            <person name="Lindquist E.A."/>
            <person name="Lucas S."/>
            <person name="Salamov A.A."/>
            <person name="Bradshaw R.E."/>
            <person name="Ciuffetti L."/>
            <person name="Hamelin R.C."/>
            <person name="Kema G.H.J."/>
            <person name="Lawrence C."/>
            <person name="Scott J.A."/>
            <person name="Spatafora J.W."/>
            <person name="Turgeon B.G."/>
            <person name="de Wit P.J.G.M."/>
            <person name="Zhong S."/>
            <person name="Goodwin S.B."/>
            <person name="Grigoriev I.V."/>
        </authorList>
    </citation>
    <scope>NUCLEOTIDE SEQUENCE [LARGE SCALE GENOMIC DNA]</scope>
    <source>
        <strain evidence="2 3">UAMH 10762</strain>
    </source>
</reference>
<organism evidence="2 3">
    <name type="scientific">Baudoinia panamericana (strain UAMH 10762)</name>
    <name type="common">Angels' share fungus</name>
    <name type="synonym">Baudoinia compniacensis (strain UAMH 10762)</name>
    <dbReference type="NCBI Taxonomy" id="717646"/>
    <lineage>
        <taxon>Eukaryota</taxon>
        <taxon>Fungi</taxon>
        <taxon>Dikarya</taxon>
        <taxon>Ascomycota</taxon>
        <taxon>Pezizomycotina</taxon>
        <taxon>Dothideomycetes</taxon>
        <taxon>Dothideomycetidae</taxon>
        <taxon>Mycosphaerellales</taxon>
        <taxon>Teratosphaeriaceae</taxon>
        <taxon>Baudoinia</taxon>
    </lineage>
</organism>
<accession>M2NKA5</accession>
<evidence type="ECO:0000256" key="1">
    <source>
        <dbReference type="SAM" id="MobiDB-lite"/>
    </source>
</evidence>
<feature type="region of interest" description="Disordered" evidence="1">
    <location>
        <begin position="1"/>
        <end position="25"/>
    </location>
</feature>
<dbReference type="EMBL" id="KB445551">
    <property type="protein sequence ID" value="EMC99869.1"/>
    <property type="molecule type" value="Genomic_DNA"/>
</dbReference>
<protein>
    <submittedName>
        <fullName evidence="2">Uncharacterized protein</fullName>
    </submittedName>
</protein>
<proteinExistence type="predicted"/>
<name>M2NKA5_BAUPA</name>